<keyword evidence="7" id="KW-1185">Reference proteome</keyword>
<dbReference type="Proteomes" id="UP001172457">
    <property type="component" value="Chromosome 3"/>
</dbReference>
<evidence type="ECO:0000313" key="6">
    <source>
        <dbReference type="EMBL" id="KAJ9556273.1"/>
    </source>
</evidence>
<comment type="subcellular location">
    <subcellularLocation>
        <location evidence="1">Nucleus</location>
    </subcellularLocation>
</comment>
<evidence type="ECO:0000256" key="3">
    <source>
        <dbReference type="ARBA" id="ARBA00023242"/>
    </source>
</evidence>
<name>A0AA38T8E7_9ASTR</name>
<dbReference type="EMBL" id="JARYMX010000003">
    <property type="protein sequence ID" value="KAJ9556273.1"/>
    <property type="molecule type" value="Genomic_DNA"/>
</dbReference>
<accession>A0AA38T8E7</accession>
<dbReference type="Pfam" id="PF13713">
    <property type="entry name" value="BRX_N"/>
    <property type="match status" value="1"/>
</dbReference>
<evidence type="ECO:0000259" key="5">
    <source>
        <dbReference type="PROSITE" id="PS51514"/>
    </source>
</evidence>
<keyword evidence="3" id="KW-0539">Nucleus</keyword>
<dbReference type="InterPro" id="IPR044532">
    <property type="entry name" value="BRX-like"/>
</dbReference>
<sequence length="149" mass="16385">MLTCITCSKQQVEDEGDEMGARGNKDAVKTLTTQMKDMALKVSGSSKGKPPTAPSTFNKKGHKDFDTISKGVYYPTSTTYMQSGSSSSNNTPWDFNDRGGYEPPRQSGHLVLDDDDDPIEWMAQVEPGVQITFVSLPNGGNDLKRIRFK</sequence>
<protein>
    <recommendedName>
        <fullName evidence="5">BRX domain-containing protein</fullName>
    </recommendedName>
</protein>
<evidence type="ECO:0000313" key="7">
    <source>
        <dbReference type="Proteomes" id="UP001172457"/>
    </source>
</evidence>
<dbReference type="GO" id="GO:0005634">
    <property type="term" value="C:nucleus"/>
    <property type="evidence" value="ECO:0007669"/>
    <property type="project" value="UniProtKB-SubCell"/>
</dbReference>
<comment type="caution">
    <text evidence="6">The sequence shown here is derived from an EMBL/GenBank/DDBJ whole genome shotgun (WGS) entry which is preliminary data.</text>
</comment>
<evidence type="ECO:0000256" key="4">
    <source>
        <dbReference type="SAM" id="MobiDB-lite"/>
    </source>
</evidence>
<feature type="region of interest" description="Disordered" evidence="4">
    <location>
        <begin position="40"/>
        <end position="66"/>
    </location>
</feature>
<dbReference type="PANTHER" id="PTHR46058:SF26">
    <property type="entry name" value="PROTEIN BREVIS RADIX-LIKE 1"/>
    <property type="match status" value="1"/>
</dbReference>
<feature type="compositionally biased region" description="Polar residues" evidence="4">
    <location>
        <begin position="1"/>
        <end position="10"/>
    </location>
</feature>
<dbReference type="PANTHER" id="PTHR46058">
    <property type="entry name" value="PROTEIN BREVIS RADIX-LIKE 1"/>
    <property type="match status" value="1"/>
</dbReference>
<dbReference type="PROSITE" id="PS51514">
    <property type="entry name" value="BRX"/>
    <property type="match status" value="1"/>
</dbReference>
<organism evidence="6 7">
    <name type="scientific">Centaurea solstitialis</name>
    <name type="common">yellow star-thistle</name>
    <dbReference type="NCBI Taxonomy" id="347529"/>
    <lineage>
        <taxon>Eukaryota</taxon>
        <taxon>Viridiplantae</taxon>
        <taxon>Streptophyta</taxon>
        <taxon>Embryophyta</taxon>
        <taxon>Tracheophyta</taxon>
        <taxon>Spermatophyta</taxon>
        <taxon>Magnoliopsida</taxon>
        <taxon>eudicotyledons</taxon>
        <taxon>Gunneridae</taxon>
        <taxon>Pentapetalae</taxon>
        <taxon>asterids</taxon>
        <taxon>campanulids</taxon>
        <taxon>Asterales</taxon>
        <taxon>Asteraceae</taxon>
        <taxon>Carduoideae</taxon>
        <taxon>Cardueae</taxon>
        <taxon>Centaureinae</taxon>
        <taxon>Centaurea</taxon>
    </lineage>
</organism>
<dbReference type="Pfam" id="PF08381">
    <property type="entry name" value="BRX"/>
    <property type="match status" value="1"/>
</dbReference>
<gene>
    <name evidence="6" type="ORF">OSB04_010887</name>
</gene>
<comment type="similarity">
    <text evidence="2">Belongs to the BRX family.</text>
</comment>
<dbReference type="InterPro" id="IPR013591">
    <property type="entry name" value="Brevis_radix_dom"/>
</dbReference>
<dbReference type="InterPro" id="IPR027988">
    <property type="entry name" value="BRX_N"/>
</dbReference>
<evidence type="ECO:0000256" key="1">
    <source>
        <dbReference type="ARBA" id="ARBA00004123"/>
    </source>
</evidence>
<reference evidence="6" key="1">
    <citation type="submission" date="2023-03" db="EMBL/GenBank/DDBJ databases">
        <title>Chromosome-scale reference genome and RAD-based genetic map of yellow starthistle (Centaurea solstitialis) reveal putative structural variation and QTLs associated with invader traits.</title>
        <authorList>
            <person name="Reatini B."/>
            <person name="Cang F.A."/>
            <person name="Jiang Q."/>
            <person name="Mckibben M.T.W."/>
            <person name="Barker M.S."/>
            <person name="Rieseberg L.H."/>
            <person name="Dlugosch K.M."/>
        </authorList>
    </citation>
    <scope>NUCLEOTIDE SEQUENCE</scope>
    <source>
        <strain evidence="6">CAN-66</strain>
        <tissue evidence="6">Leaf</tissue>
    </source>
</reference>
<feature type="region of interest" description="Disordered" evidence="4">
    <location>
        <begin position="80"/>
        <end position="114"/>
    </location>
</feature>
<feature type="region of interest" description="Disordered" evidence="4">
    <location>
        <begin position="1"/>
        <end position="27"/>
    </location>
</feature>
<feature type="compositionally biased region" description="Low complexity" evidence="4">
    <location>
        <begin position="80"/>
        <end position="91"/>
    </location>
</feature>
<dbReference type="AlphaFoldDB" id="A0AA38T8E7"/>
<proteinExistence type="inferred from homology"/>
<feature type="domain" description="BRX" evidence="5">
    <location>
        <begin position="119"/>
        <end position="149"/>
    </location>
</feature>
<evidence type="ECO:0000256" key="2">
    <source>
        <dbReference type="ARBA" id="ARBA00009057"/>
    </source>
</evidence>